<feature type="domain" description="Aldehyde dehydrogenase" evidence="9">
    <location>
        <begin position="21"/>
        <end position="487"/>
    </location>
</feature>
<dbReference type="PANTHER" id="PTHR11699">
    <property type="entry name" value="ALDEHYDE DEHYDROGENASE-RELATED"/>
    <property type="match status" value="1"/>
</dbReference>
<keyword evidence="2" id="KW-0479">Metal-binding</keyword>
<dbReference type="Pfam" id="PF00171">
    <property type="entry name" value="Aldedh"/>
    <property type="match status" value="1"/>
</dbReference>
<keyword evidence="3" id="KW-0521">NADP</keyword>
<reference evidence="10 13" key="1">
    <citation type="journal article" date="2020" name="Science">
        <title>Unexpected conservation and global transmission of agrobacterial virulence plasmids.</title>
        <authorList>
            <person name="Weisberg A.J."/>
            <person name="Davis E.W. 2nd"/>
            <person name="Tabima J."/>
            <person name="Belcher M.S."/>
            <person name="Miller M."/>
            <person name="Kuo C.H."/>
            <person name="Loper J.E."/>
            <person name="Grunwald N.J."/>
            <person name="Putnam M.L."/>
            <person name="Chang J.H."/>
        </authorList>
    </citation>
    <scope>NUCLEOTIDE SEQUENCE [LARGE SCALE GENOMIC DNA]</scope>
    <source>
        <strain evidence="10 13">A19/93</strain>
    </source>
</reference>
<dbReference type="InterPro" id="IPR029510">
    <property type="entry name" value="Ald_DH_CS_GLU"/>
</dbReference>
<evidence type="ECO:0000259" key="9">
    <source>
        <dbReference type="Pfam" id="PF00171"/>
    </source>
</evidence>
<evidence type="ECO:0000256" key="5">
    <source>
        <dbReference type="ARBA" id="ARBA00023002"/>
    </source>
</evidence>
<dbReference type="Gene3D" id="3.40.605.10">
    <property type="entry name" value="Aldehyde Dehydrogenase, Chain A, domain 1"/>
    <property type="match status" value="1"/>
</dbReference>
<reference evidence="11" key="2">
    <citation type="submission" date="2020-02" db="EMBL/GenBank/DDBJ databases">
        <title>Unexpected conservation and global transmission of agrobacterial virulence plasmids.</title>
        <authorList>
            <person name="Weisberg A.J."/>
            <person name="Davis E.W. II"/>
            <person name="Tabima J.R."/>
            <person name="Belcher M.S."/>
            <person name="Miller M."/>
            <person name="Kuo C.-H."/>
            <person name="Loper J.E."/>
            <person name="Grunwald N.J."/>
            <person name="Putnam M.L."/>
            <person name="Chang J.H."/>
        </authorList>
    </citation>
    <scope>NUCLEOTIDE SEQUENCE</scope>
    <source>
        <strain evidence="11">W2/73</strain>
        <plasmid evidence="11">pW2_73_1</plasmid>
    </source>
</reference>
<proteinExistence type="inferred from homology"/>
<dbReference type="AlphaFoldDB" id="A0AAE7UTV3"/>
<keyword evidence="6" id="KW-0558">Oxidation</keyword>
<gene>
    <name evidence="10" type="ORF">G6L72_24460</name>
    <name evidence="11" type="ORF">G6M88_22945</name>
</gene>
<evidence type="ECO:0000256" key="2">
    <source>
        <dbReference type="ARBA" id="ARBA00022723"/>
    </source>
</evidence>
<dbReference type="KEGG" id="arui:G6M88_22945"/>
<dbReference type="PROSITE" id="PS00070">
    <property type="entry name" value="ALDEHYDE_DEHYDR_CYS"/>
    <property type="match status" value="1"/>
</dbReference>
<name>A0AAE7UTV3_9HYPH</name>
<keyword evidence="5 8" id="KW-0560">Oxidoreductase</keyword>
<dbReference type="PROSITE" id="PS00687">
    <property type="entry name" value="ALDEHYDE_DEHYDR_GLU"/>
    <property type="match status" value="1"/>
</dbReference>
<dbReference type="InterPro" id="IPR016163">
    <property type="entry name" value="Ald_DH_C"/>
</dbReference>
<geneLocation type="plasmid" evidence="11 12">
    <name>pW2_73_1</name>
</geneLocation>
<comment type="similarity">
    <text evidence="1 8">Belongs to the aldehyde dehydrogenase family.</text>
</comment>
<dbReference type="InterPro" id="IPR016160">
    <property type="entry name" value="Ald_DH_CS_CYS"/>
</dbReference>
<evidence type="ECO:0000313" key="12">
    <source>
        <dbReference type="Proteomes" id="UP000663912"/>
    </source>
</evidence>
<dbReference type="CDD" id="cd07114">
    <property type="entry name" value="ALDH_DhaS"/>
    <property type="match status" value="1"/>
</dbReference>
<sequence length="504" mass="54363">MKTTVTSIEGSRQELFIGGRFVAPKSGRFMESYDPTTGKVWYEFADADAEDAKAAVAAATDAFRNPAWRRMTQTDRGALLRKLAELVRVNADTLAEIETRDNGKLLKETRAQMRAMPDAYHYFAGMADKMQGDTIPINRLDTLNINLREPLGVVGMITPWNSPLMLLTGTLAPCLAIGNTVVIKPSEHATASTLALAELIHQAGFPDGVVNVLTGTGSNSGEALTRHPGIAKYVFTGSTVTGRRIAGNAAQNLIPCSMELGGKSPHVVFGDVEIEHAVNGVVSGVFAAAGQTCVAGSRCFVEAKIYDKFVEALVARTQQIRVGLPTADDTDIGPLALADQLSKVHSYVASGVKEGAKVAAGGGRPHKAELAPDGWYFEPTVMVDARNDMGFMRDEIFGPVVGVMPFRDEAEMISLANATHYGLASGIWTKDIDRALRFANQIEAGTVWVNTYRSASFMSANGGFKESGYGRRGGFEVMHEFSRLKNVIIDYSGSMQDPFVIRLK</sequence>
<organism evidence="11 12">
    <name type="scientific">Agrobacterium rubi</name>
    <dbReference type="NCBI Taxonomy" id="28099"/>
    <lineage>
        <taxon>Bacteria</taxon>
        <taxon>Pseudomonadati</taxon>
        <taxon>Pseudomonadota</taxon>
        <taxon>Alphaproteobacteria</taxon>
        <taxon>Hyphomicrobiales</taxon>
        <taxon>Rhizobiaceae</taxon>
        <taxon>Rhizobium/Agrobacterium group</taxon>
        <taxon>Agrobacterium</taxon>
    </lineage>
</organism>
<keyword evidence="11" id="KW-0614">Plasmid</keyword>
<dbReference type="InterPro" id="IPR016161">
    <property type="entry name" value="Ald_DH/histidinol_DH"/>
</dbReference>
<dbReference type="Proteomes" id="UP000822331">
    <property type="component" value="Unassembled WGS sequence"/>
</dbReference>
<protein>
    <submittedName>
        <fullName evidence="11">Aldehyde dehydrogenase</fullName>
    </submittedName>
</protein>
<evidence type="ECO:0000313" key="10">
    <source>
        <dbReference type="EMBL" id="NTF39842.1"/>
    </source>
</evidence>
<feature type="active site" evidence="7">
    <location>
        <position position="259"/>
    </location>
</feature>
<evidence type="ECO:0000256" key="1">
    <source>
        <dbReference type="ARBA" id="ARBA00009986"/>
    </source>
</evidence>
<dbReference type="Proteomes" id="UP000663912">
    <property type="component" value="Plasmid pW2_73_1"/>
</dbReference>
<evidence type="ECO:0000313" key="13">
    <source>
        <dbReference type="Proteomes" id="UP000822331"/>
    </source>
</evidence>
<evidence type="ECO:0000256" key="6">
    <source>
        <dbReference type="ARBA" id="ARBA00023097"/>
    </source>
</evidence>
<dbReference type="InterPro" id="IPR016162">
    <property type="entry name" value="Ald_DH_N"/>
</dbReference>
<keyword evidence="13" id="KW-1185">Reference proteome</keyword>
<accession>A0AAE7UTV3</accession>
<evidence type="ECO:0000256" key="4">
    <source>
        <dbReference type="ARBA" id="ARBA00022958"/>
    </source>
</evidence>
<evidence type="ECO:0000256" key="8">
    <source>
        <dbReference type="RuleBase" id="RU003345"/>
    </source>
</evidence>
<evidence type="ECO:0000313" key="11">
    <source>
        <dbReference type="EMBL" id="QTG03325.1"/>
    </source>
</evidence>
<dbReference type="EMBL" id="JAAMCP010000017">
    <property type="protein sequence ID" value="NTF39842.1"/>
    <property type="molecule type" value="Genomic_DNA"/>
</dbReference>
<dbReference type="Gene3D" id="3.40.309.10">
    <property type="entry name" value="Aldehyde Dehydrogenase, Chain A, domain 2"/>
    <property type="match status" value="1"/>
</dbReference>
<evidence type="ECO:0000256" key="7">
    <source>
        <dbReference type="PROSITE-ProRule" id="PRU10007"/>
    </source>
</evidence>
<evidence type="ECO:0000256" key="3">
    <source>
        <dbReference type="ARBA" id="ARBA00022857"/>
    </source>
</evidence>
<dbReference type="FunFam" id="3.40.605.10:FF:000007">
    <property type="entry name" value="NAD/NADP-dependent betaine aldehyde dehydrogenase"/>
    <property type="match status" value="1"/>
</dbReference>
<dbReference type="GO" id="GO:0016620">
    <property type="term" value="F:oxidoreductase activity, acting on the aldehyde or oxo group of donors, NAD or NADP as acceptor"/>
    <property type="evidence" value="ECO:0007669"/>
    <property type="project" value="InterPro"/>
</dbReference>
<dbReference type="FunFam" id="3.40.309.10:FF:000012">
    <property type="entry name" value="Betaine aldehyde dehydrogenase"/>
    <property type="match status" value="1"/>
</dbReference>
<keyword evidence="4" id="KW-0630">Potassium</keyword>
<dbReference type="InterPro" id="IPR015590">
    <property type="entry name" value="Aldehyde_DH_dom"/>
</dbReference>
<dbReference type="RefSeq" id="WP_065700889.1">
    <property type="nucleotide sequence ID" value="NZ_CP049208.1"/>
</dbReference>
<dbReference type="SUPFAM" id="SSF53720">
    <property type="entry name" value="ALDH-like"/>
    <property type="match status" value="1"/>
</dbReference>
<dbReference type="GO" id="GO:0046872">
    <property type="term" value="F:metal ion binding"/>
    <property type="evidence" value="ECO:0007669"/>
    <property type="project" value="UniProtKB-KW"/>
</dbReference>
<dbReference type="EMBL" id="CP049208">
    <property type="protein sequence ID" value="QTG03325.1"/>
    <property type="molecule type" value="Genomic_DNA"/>
</dbReference>